<proteinExistence type="inferred from homology"/>
<comment type="function">
    <text evidence="6">Ligates lysine onto the cytidine present at position 34 of the AUA codon-specific tRNA(Ile) that contains the anticodon CAU, in an ATP-dependent manner. Cytidine is converted to lysidine, thus changing the amino acid specificity of the tRNA from methionine to isoleucine.</text>
</comment>
<gene>
    <name evidence="6 8" type="primary">tilS</name>
    <name evidence="8" type="ORF">DSM104329_04367</name>
</gene>
<feature type="binding site" evidence="6">
    <location>
        <begin position="25"/>
        <end position="30"/>
    </location>
    <ligand>
        <name>ATP</name>
        <dbReference type="ChEBI" id="CHEBI:30616"/>
    </ligand>
</feature>
<comment type="subcellular location">
    <subcellularLocation>
        <location evidence="6">Cytoplasm</location>
    </subcellularLocation>
</comment>
<protein>
    <recommendedName>
        <fullName evidence="6">tRNA(Ile)-lysidine synthase</fullName>
        <ecNumber evidence="6">6.3.4.19</ecNumber>
    </recommendedName>
    <alternativeName>
        <fullName evidence="6">tRNA(Ile)-2-lysyl-cytidine synthase</fullName>
    </alternativeName>
    <alternativeName>
        <fullName evidence="6">tRNA(Ile)-lysidine synthetase</fullName>
    </alternativeName>
</protein>
<dbReference type="InterPro" id="IPR011063">
    <property type="entry name" value="TilS/TtcA_N"/>
</dbReference>
<dbReference type="InterPro" id="IPR014729">
    <property type="entry name" value="Rossmann-like_a/b/a_fold"/>
</dbReference>
<evidence type="ECO:0000256" key="3">
    <source>
        <dbReference type="ARBA" id="ARBA00022741"/>
    </source>
</evidence>
<dbReference type="EC" id="6.3.4.19" evidence="6"/>
<dbReference type="InterPro" id="IPR012795">
    <property type="entry name" value="tRNA_Ile_lys_synt_N"/>
</dbReference>
<dbReference type="GO" id="GO:0006400">
    <property type="term" value="P:tRNA modification"/>
    <property type="evidence" value="ECO:0007669"/>
    <property type="project" value="UniProtKB-UniRule"/>
</dbReference>
<keyword evidence="6" id="KW-0963">Cytoplasm</keyword>
<dbReference type="HAMAP" id="MF_01161">
    <property type="entry name" value="tRNA_Ile_lys_synt"/>
    <property type="match status" value="1"/>
</dbReference>
<evidence type="ECO:0000256" key="2">
    <source>
        <dbReference type="ARBA" id="ARBA00022694"/>
    </source>
</evidence>
<dbReference type="GO" id="GO:0005524">
    <property type="term" value="F:ATP binding"/>
    <property type="evidence" value="ECO:0007669"/>
    <property type="project" value="UniProtKB-UniRule"/>
</dbReference>
<feature type="domain" description="tRNA(Ile)-lysidine/2-thiocytidine synthase N-terminal" evidence="7">
    <location>
        <begin position="20"/>
        <end position="192"/>
    </location>
</feature>
<dbReference type="InterPro" id="IPR012094">
    <property type="entry name" value="tRNA_Ile_lys_synt"/>
</dbReference>
<dbReference type="GO" id="GO:0005737">
    <property type="term" value="C:cytoplasm"/>
    <property type="evidence" value="ECO:0007669"/>
    <property type="project" value="UniProtKB-SubCell"/>
</dbReference>
<dbReference type="SUPFAM" id="SSF82829">
    <property type="entry name" value="MesJ substrate recognition domain-like"/>
    <property type="match status" value="1"/>
</dbReference>
<keyword evidence="4 6" id="KW-0067">ATP-binding</keyword>
<dbReference type="PANTHER" id="PTHR43033">
    <property type="entry name" value="TRNA(ILE)-LYSIDINE SYNTHASE-RELATED"/>
    <property type="match status" value="1"/>
</dbReference>
<keyword evidence="3 6" id="KW-0547">Nucleotide-binding</keyword>
<evidence type="ECO:0000256" key="6">
    <source>
        <dbReference type="HAMAP-Rule" id="MF_01161"/>
    </source>
</evidence>
<dbReference type="KEGG" id="sbae:DSM104329_04367"/>
<comment type="domain">
    <text evidence="6">The N-terminal region contains the highly conserved SGGXDS motif, predicted to be a P-loop motif involved in ATP binding.</text>
</comment>
<organism evidence="8 9">
    <name type="scientific">Capillimicrobium parvum</name>
    <dbReference type="NCBI Taxonomy" id="2884022"/>
    <lineage>
        <taxon>Bacteria</taxon>
        <taxon>Bacillati</taxon>
        <taxon>Actinomycetota</taxon>
        <taxon>Thermoleophilia</taxon>
        <taxon>Solirubrobacterales</taxon>
        <taxon>Capillimicrobiaceae</taxon>
        <taxon>Capillimicrobium</taxon>
    </lineage>
</organism>
<dbReference type="RefSeq" id="WP_259311984.1">
    <property type="nucleotide sequence ID" value="NZ_CP087164.1"/>
</dbReference>
<evidence type="ECO:0000259" key="7">
    <source>
        <dbReference type="Pfam" id="PF01171"/>
    </source>
</evidence>
<dbReference type="Gene3D" id="3.40.50.620">
    <property type="entry name" value="HUPs"/>
    <property type="match status" value="1"/>
</dbReference>
<name>A0A9E6Y102_9ACTN</name>
<evidence type="ECO:0000256" key="4">
    <source>
        <dbReference type="ARBA" id="ARBA00022840"/>
    </source>
</evidence>
<dbReference type="NCBIfam" id="TIGR02432">
    <property type="entry name" value="lysidine_TilS_N"/>
    <property type="match status" value="1"/>
</dbReference>
<dbReference type="GO" id="GO:0032267">
    <property type="term" value="F:tRNA(Ile)-lysidine synthase activity"/>
    <property type="evidence" value="ECO:0007669"/>
    <property type="project" value="UniProtKB-EC"/>
</dbReference>
<reference evidence="8" key="1">
    <citation type="journal article" date="2022" name="Int. J. Syst. Evol. Microbiol.">
        <title>Pseudomonas aegrilactucae sp. nov. and Pseudomonas morbosilactucae sp. nov., pathogens causing bacterial rot of lettuce in Japan.</title>
        <authorList>
            <person name="Sawada H."/>
            <person name="Fujikawa T."/>
            <person name="Satou M."/>
        </authorList>
    </citation>
    <scope>NUCLEOTIDE SEQUENCE</scope>
    <source>
        <strain evidence="8">0166_1</strain>
    </source>
</reference>
<dbReference type="CDD" id="cd01992">
    <property type="entry name" value="TilS_N"/>
    <property type="match status" value="1"/>
</dbReference>
<comment type="similarity">
    <text evidence="6">Belongs to the tRNA(Ile)-lysidine synthase family.</text>
</comment>
<evidence type="ECO:0000256" key="5">
    <source>
        <dbReference type="ARBA" id="ARBA00048539"/>
    </source>
</evidence>
<dbReference type="Proteomes" id="UP001162834">
    <property type="component" value="Chromosome"/>
</dbReference>
<dbReference type="PANTHER" id="PTHR43033:SF1">
    <property type="entry name" value="TRNA(ILE)-LYSIDINE SYNTHASE-RELATED"/>
    <property type="match status" value="1"/>
</dbReference>
<keyword evidence="9" id="KW-1185">Reference proteome</keyword>
<dbReference type="SUPFAM" id="SSF52402">
    <property type="entry name" value="Adenine nucleotide alpha hydrolases-like"/>
    <property type="match status" value="1"/>
</dbReference>
<keyword evidence="1 6" id="KW-0436">Ligase</keyword>
<evidence type="ECO:0000256" key="1">
    <source>
        <dbReference type="ARBA" id="ARBA00022598"/>
    </source>
</evidence>
<evidence type="ECO:0000313" key="8">
    <source>
        <dbReference type="EMBL" id="UGS37945.1"/>
    </source>
</evidence>
<dbReference type="AlphaFoldDB" id="A0A9E6Y102"/>
<comment type="catalytic activity">
    <reaction evidence="5 6">
        <text>cytidine(34) in tRNA(Ile2) + L-lysine + ATP = lysidine(34) in tRNA(Ile2) + AMP + diphosphate + H(+)</text>
        <dbReference type="Rhea" id="RHEA:43744"/>
        <dbReference type="Rhea" id="RHEA-COMP:10625"/>
        <dbReference type="Rhea" id="RHEA-COMP:10670"/>
        <dbReference type="ChEBI" id="CHEBI:15378"/>
        <dbReference type="ChEBI" id="CHEBI:30616"/>
        <dbReference type="ChEBI" id="CHEBI:32551"/>
        <dbReference type="ChEBI" id="CHEBI:33019"/>
        <dbReference type="ChEBI" id="CHEBI:82748"/>
        <dbReference type="ChEBI" id="CHEBI:83665"/>
        <dbReference type="ChEBI" id="CHEBI:456215"/>
        <dbReference type="EC" id="6.3.4.19"/>
    </reaction>
</comment>
<evidence type="ECO:0000313" key="9">
    <source>
        <dbReference type="Proteomes" id="UP001162834"/>
    </source>
</evidence>
<sequence length="310" mass="32328">MTDLAERVRAEGLLTAGRPVVVLLSGGRDSVCLLGVAAEVAGTGAVAALHVDYGLRPGSGADAELCRDLCARLGVALEVMAAPPAPAGGGNLQAWARDVRYRRADELAQDRRADVAAGHTATDQAETVLYRLASSPGRRALLGMAPRAGRLVRPLLAVTREETAAWCEARGLPWVEDASNTDPRFARNRVRAALVPALRAVHPAAEANVVRTAELLRDEAAVLDAAVDAVLDEDGSAIALARLRGLPIALARLVVVRLAEDAAGALVPRAASRTEEILALDPARTWTALDIGDGVRAVVEGGVLRLQASA</sequence>
<accession>A0A9E6Y102</accession>
<dbReference type="EMBL" id="CP087164">
    <property type="protein sequence ID" value="UGS37945.1"/>
    <property type="molecule type" value="Genomic_DNA"/>
</dbReference>
<dbReference type="Pfam" id="PF01171">
    <property type="entry name" value="ATP_bind_3"/>
    <property type="match status" value="1"/>
</dbReference>
<keyword evidence="2 6" id="KW-0819">tRNA processing</keyword>